<feature type="domain" description="PPM-type phosphatase" evidence="3">
    <location>
        <begin position="124"/>
        <end position="319"/>
    </location>
</feature>
<name>K9TLH1_9CYAN</name>
<feature type="compositionally biased region" description="Polar residues" evidence="1">
    <location>
        <begin position="36"/>
        <end position="50"/>
    </location>
</feature>
<dbReference type="PATRIC" id="fig|56110.3.peg.4595"/>
<proteinExistence type="predicted"/>
<organism evidence="4 5">
    <name type="scientific">Oscillatoria acuminata PCC 6304</name>
    <dbReference type="NCBI Taxonomy" id="56110"/>
    <lineage>
        <taxon>Bacteria</taxon>
        <taxon>Bacillati</taxon>
        <taxon>Cyanobacteriota</taxon>
        <taxon>Cyanophyceae</taxon>
        <taxon>Oscillatoriophycideae</taxon>
        <taxon>Oscillatoriales</taxon>
        <taxon>Oscillatoriaceae</taxon>
        <taxon>Oscillatoria</taxon>
    </lineage>
</organism>
<feature type="transmembrane region" description="Helical" evidence="2">
    <location>
        <begin position="7"/>
        <end position="25"/>
    </location>
</feature>
<feature type="region of interest" description="Disordered" evidence="1">
    <location>
        <begin position="34"/>
        <end position="91"/>
    </location>
</feature>
<dbReference type="SUPFAM" id="SSF81606">
    <property type="entry name" value="PP2C-like"/>
    <property type="match status" value="1"/>
</dbReference>
<dbReference type="Pfam" id="PF13672">
    <property type="entry name" value="PP2C_2"/>
    <property type="match status" value="1"/>
</dbReference>
<dbReference type="EMBL" id="CP003607">
    <property type="protein sequence ID" value="AFY83370.1"/>
    <property type="molecule type" value="Genomic_DNA"/>
</dbReference>
<keyword evidence="2" id="KW-1133">Transmembrane helix</keyword>
<dbReference type="Proteomes" id="UP000010367">
    <property type="component" value="Chromosome"/>
</dbReference>
<dbReference type="eggNOG" id="COG0631">
    <property type="taxonomic scope" value="Bacteria"/>
</dbReference>
<evidence type="ECO:0000259" key="3">
    <source>
        <dbReference type="Pfam" id="PF13672"/>
    </source>
</evidence>
<dbReference type="HOGENOM" id="CLU_773474_0_0_3"/>
<dbReference type="OrthoDB" id="5380902at2"/>
<reference evidence="4 5" key="1">
    <citation type="submission" date="2012-06" db="EMBL/GenBank/DDBJ databases">
        <title>Finished chromosome of genome of Oscillatoria acuminata PCC 6304.</title>
        <authorList>
            <consortium name="US DOE Joint Genome Institute"/>
            <person name="Gugger M."/>
            <person name="Coursin T."/>
            <person name="Rippka R."/>
            <person name="Tandeau De Marsac N."/>
            <person name="Huntemann M."/>
            <person name="Wei C.-L."/>
            <person name="Han J."/>
            <person name="Detter J.C."/>
            <person name="Han C."/>
            <person name="Tapia R."/>
            <person name="Davenport K."/>
            <person name="Daligault H."/>
            <person name="Erkkila T."/>
            <person name="Gu W."/>
            <person name="Munk A.C.C."/>
            <person name="Teshima H."/>
            <person name="Xu Y."/>
            <person name="Chain P."/>
            <person name="Chen A."/>
            <person name="Krypides N."/>
            <person name="Mavromatis K."/>
            <person name="Markowitz V."/>
            <person name="Szeto E."/>
            <person name="Ivanova N."/>
            <person name="Mikhailova N."/>
            <person name="Ovchinnikova G."/>
            <person name="Pagani I."/>
            <person name="Pati A."/>
            <person name="Goodwin L."/>
            <person name="Peters L."/>
            <person name="Pitluck S."/>
            <person name="Woyke T."/>
            <person name="Kerfeld C."/>
        </authorList>
    </citation>
    <scope>NUCLEOTIDE SEQUENCE [LARGE SCALE GENOMIC DNA]</scope>
    <source>
        <strain evidence="4 5">PCC 6304</strain>
    </source>
</reference>
<keyword evidence="5" id="KW-1185">Reference proteome</keyword>
<dbReference type="InParanoid" id="K9TLH1"/>
<dbReference type="RefSeq" id="WP_015149996.1">
    <property type="nucleotide sequence ID" value="NC_019693.1"/>
</dbReference>
<dbReference type="AlphaFoldDB" id="K9TLH1"/>
<dbReference type="STRING" id="56110.Oscil6304_3815"/>
<dbReference type="InterPro" id="IPR001932">
    <property type="entry name" value="PPM-type_phosphatase-like_dom"/>
</dbReference>
<sequence>MLKQQSPIDILAGLILLGCLVWLILENLHRDKETSTENQNQDNQEPNSKDNPVVSKPNEINPESTLPIEVDSSTQGTEEQTDEQSSRSDKVKVEIKDSVELRALDDYPVEIRRFQIPKQGLTEAECEDKSALSSTEGRLRVAVADGATESLFSDIWAELIVNSYVDKGAEIFNIGSLQSLSQAFLHTASKLILQMPETRHWFMYEKLERGSHVTFVAAEFYNPETMEVLAVGDSCIFWRNEENGNVEMLPELSAEDFGVFPASICSLQKTWQNLESKIVKKEVHLHNGFQVILCTDALACWLVKALQQDPFVWEKLFQLSDSISFTNFIDSLRSQKEIRNDDVTLVLIHAIPINVRLP</sequence>
<accession>K9TLH1</accession>
<protein>
    <submittedName>
        <fullName evidence="4">Stage II sporulation protein E (SpoIIE)</fullName>
    </submittedName>
</protein>
<dbReference type="KEGG" id="oac:Oscil6304_3815"/>
<keyword evidence="2" id="KW-0472">Membrane</keyword>
<gene>
    <name evidence="4" type="ORF">Oscil6304_3815</name>
</gene>
<dbReference type="InterPro" id="IPR036457">
    <property type="entry name" value="PPM-type-like_dom_sf"/>
</dbReference>
<evidence type="ECO:0000313" key="4">
    <source>
        <dbReference type="EMBL" id="AFY83370.1"/>
    </source>
</evidence>
<evidence type="ECO:0000313" key="5">
    <source>
        <dbReference type="Proteomes" id="UP000010367"/>
    </source>
</evidence>
<keyword evidence="2" id="KW-0812">Transmembrane</keyword>
<evidence type="ECO:0000256" key="1">
    <source>
        <dbReference type="SAM" id="MobiDB-lite"/>
    </source>
</evidence>
<evidence type="ECO:0000256" key="2">
    <source>
        <dbReference type="SAM" id="Phobius"/>
    </source>
</evidence>